<keyword evidence="1" id="KW-0472">Membrane</keyword>
<dbReference type="EMBL" id="FN545230">
    <property type="protein sequence ID" value="CBA74380.1"/>
    <property type="molecule type" value="Genomic_DNA"/>
</dbReference>
<protein>
    <submittedName>
        <fullName evidence="2">Uncharacterized protein</fullName>
    </submittedName>
</protein>
<evidence type="ECO:0000313" key="2">
    <source>
        <dbReference type="EMBL" id="CBA74380.1"/>
    </source>
</evidence>
<keyword evidence="1" id="KW-1133">Transmembrane helix</keyword>
<reference evidence="2" key="1">
    <citation type="journal article" date="2010" name="Insect Mol. Biol.">
        <title>The draft genome sequence of Arsenophonus nasoniae, son-killer bacterium of Nasonia vitripennis, reveals genes associated with virulence and symbiosis.</title>
        <authorList>
            <person name="Wilkes T."/>
            <person name="Darby A.C."/>
            <person name="Choi J."/>
            <person name="Colborne J.K."/>
            <person name="Werren J.H."/>
            <person name="Hurst G.D.D."/>
        </authorList>
    </citation>
    <scope>NUCLEOTIDE SEQUENCE</scope>
</reference>
<gene>
    <name evidence="2" type="ORF">ARN_22570</name>
</gene>
<name>D2U152_9GAMM</name>
<organism evidence="2">
    <name type="scientific">Arsenophonus nasoniae</name>
    <name type="common">son-killer infecting Nasonia vitripennis</name>
    <dbReference type="NCBI Taxonomy" id="638"/>
    <lineage>
        <taxon>Bacteria</taxon>
        <taxon>Pseudomonadati</taxon>
        <taxon>Pseudomonadota</taxon>
        <taxon>Gammaproteobacteria</taxon>
        <taxon>Enterobacterales</taxon>
        <taxon>Morganellaceae</taxon>
        <taxon>Arsenophonus</taxon>
    </lineage>
</organism>
<accession>D2U152</accession>
<keyword evidence="1" id="KW-0812">Transmembrane</keyword>
<dbReference type="AlphaFoldDB" id="D2U152"/>
<feature type="transmembrane region" description="Helical" evidence="1">
    <location>
        <begin position="12"/>
        <end position="32"/>
    </location>
</feature>
<proteinExistence type="predicted"/>
<evidence type="ECO:0000256" key="1">
    <source>
        <dbReference type="SAM" id="Phobius"/>
    </source>
</evidence>
<sequence length="72" mass="8794">MFIKYDIFHSFLYNQIFIINFLAITLLFYELLKNNEVDFFNYYIQIDQCIVFNKITCLQNISLSLYNLNFLT</sequence>